<evidence type="ECO:0000313" key="3">
    <source>
        <dbReference type="Proteomes" id="UP000631114"/>
    </source>
</evidence>
<dbReference type="EMBL" id="JADFTS010000008">
    <property type="protein sequence ID" value="KAF9595341.1"/>
    <property type="molecule type" value="Genomic_DNA"/>
</dbReference>
<dbReference type="PANTHER" id="PTHR31286:SF181">
    <property type="entry name" value="ZINC KNUCKLE (CCHC-TYPE) FAMILY PROTEIN"/>
    <property type="match status" value="1"/>
</dbReference>
<comment type="caution">
    <text evidence="2">The sequence shown here is derived from an EMBL/GenBank/DDBJ whole genome shotgun (WGS) entry which is preliminary data.</text>
</comment>
<keyword evidence="3" id="KW-1185">Reference proteome</keyword>
<sequence>MAGRTQQTGVCFNPPPMNWSSLFGNSSSNLYYNGNLEWIESDLEQDAVDIPDDILDKGCRVFVIRPWIEDIEVQRKNMNTLPIWVKLWSIPKQLWTKKGISLIASRIGKTSFFGAATTRKGKWLDFAKVCIEVPVNAKYPDCLRFNLRNGNIAKVGVEYLWLPTTCTICKKIGHKDHNRPSNVNSASNANNAENTRGAKTAANTIGGNNPAPLRESVSQHNNGVVDNHVVRNSAQVPNSVAYEPDSRAVEASGQCRSWRRRTHILKDPVADTEVFTDHLQGKKGKTTSAKGVLQQAQAETTLHRAIHLKTALLAITEAEGNNR</sequence>
<name>A0A835H9R6_9MAGN</name>
<feature type="region of interest" description="Disordered" evidence="1">
    <location>
        <begin position="177"/>
        <end position="218"/>
    </location>
</feature>
<dbReference type="AlphaFoldDB" id="A0A835H9R6"/>
<gene>
    <name evidence="2" type="ORF">IFM89_039188</name>
</gene>
<accession>A0A835H9R6</accession>
<protein>
    <recommendedName>
        <fullName evidence="4">DUF4283 domain-containing protein</fullName>
    </recommendedName>
</protein>
<dbReference type="Proteomes" id="UP000631114">
    <property type="component" value="Unassembled WGS sequence"/>
</dbReference>
<dbReference type="InterPro" id="IPR040256">
    <property type="entry name" value="At4g02000-like"/>
</dbReference>
<dbReference type="PANTHER" id="PTHR31286">
    <property type="entry name" value="GLYCINE-RICH CELL WALL STRUCTURAL PROTEIN 1.8-LIKE"/>
    <property type="match status" value="1"/>
</dbReference>
<proteinExistence type="predicted"/>
<reference evidence="2 3" key="1">
    <citation type="submission" date="2020-10" db="EMBL/GenBank/DDBJ databases">
        <title>The Coptis chinensis genome and diversification of protoberbering-type alkaloids.</title>
        <authorList>
            <person name="Wang B."/>
            <person name="Shu S."/>
            <person name="Song C."/>
            <person name="Liu Y."/>
        </authorList>
    </citation>
    <scope>NUCLEOTIDE SEQUENCE [LARGE SCALE GENOMIC DNA]</scope>
    <source>
        <strain evidence="2">HL-2020</strain>
        <tissue evidence="2">Leaf</tissue>
    </source>
</reference>
<feature type="compositionally biased region" description="Low complexity" evidence="1">
    <location>
        <begin position="181"/>
        <end position="194"/>
    </location>
</feature>
<evidence type="ECO:0000313" key="2">
    <source>
        <dbReference type="EMBL" id="KAF9595341.1"/>
    </source>
</evidence>
<organism evidence="2 3">
    <name type="scientific">Coptis chinensis</name>
    <dbReference type="NCBI Taxonomy" id="261450"/>
    <lineage>
        <taxon>Eukaryota</taxon>
        <taxon>Viridiplantae</taxon>
        <taxon>Streptophyta</taxon>
        <taxon>Embryophyta</taxon>
        <taxon>Tracheophyta</taxon>
        <taxon>Spermatophyta</taxon>
        <taxon>Magnoliopsida</taxon>
        <taxon>Ranunculales</taxon>
        <taxon>Ranunculaceae</taxon>
        <taxon>Coptidoideae</taxon>
        <taxon>Coptis</taxon>
    </lineage>
</organism>
<evidence type="ECO:0000256" key="1">
    <source>
        <dbReference type="SAM" id="MobiDB-lite"/>
    </source>
</evidence>
<evidence type="ECO:0008006" key="4">
    <source>
        <dbReference type="Google" id="ProtNLM"/>
    </source>
</evidence>